<dbReference type="InterPro" id="IPR000531">
    <property type="entry name" value="Beta-barrel_TonB"/>
</dbReference>
<comment type="caution">
    <text evidence="5">The sequence shown here is derived from an EMBL/GenBank/DDBJ whole genome shotgun (WGS) entry which is preliminary data.</text>
</comment>
<dbReference type="PANTHER" id="PTHR40980">
    <property type="entry name" value="PLUG DOMAIN-CONTAINING PROTEIN"/>
    <property type="match status" value="1"/>
</dbReference>
<keyword evidence="6" id="KW-1185">Reference proteome</keyword>
<dbReference type="Gene3D" id="2.40.170.20">
    <property type="entry name" value="TonB-dependent receptor, beta-barrel domain"/>
    <property type="match status" value="1"/>
</dbReference>
<keyword evidence="2" id="KW-0472">Membrane</keyword>
<organism evidence="5 6">
    <name type="scientific">Duganella margarita</name>
    <dbReference type="NCBI Taxonomy" id="2692170"/>
    <lineage>
        <taxon>Bacteria</taxon>
        <taxon>Pseudomonadati</taxon>
        <taxon>Pseudomonadota</taxon>
        <taxon>Betaproteobacteria</taxon>
        <taxon>Burkholderiales</taxon>
        <taxon>Oxalobacteraceae</taxon>
        <taxon>Telluria group</taxon>
        <taxon>Duganella</taxon>
    </lineage>
</organism>
<keyword evidence="3" id="KW-0998">Cell outer membrane</keyword>
<proteinExistence type="predicted"/>
<evidence type="ECO:0000256" key="3">
    <source>
        <dbReference type="ARBA" id="ARBA00023237"/>
    </source>
</evidence>
<comment type="subcellular location">
    <subcellularLocation>
        <location evidence="1">Cell outer membrane</location>
    </subcellularLocation>
</comment>
<protein>
    <submittedName>
        <fullName evidence="5">TonB-dependent receptor</fullName>
    </submittedName>
</protein>
<sequence length="281" mass="31262">MAYKIGGDSKRQLRASVARTFQAPETGQLLLHPSITPLAPCYDRALCGANTLDTADSAGNPYLLPERSLGINLSYAHGLGASSEAKIEFYTRDITHKIGTELTLENVAWATVPRYVIRPANLGDATLRGINLEGRLAMRDLWKTAPNLDLQGSVGYAHSELRDLPGPDNRLEGQLPWRAKLGAGYGLTDVPVKLNLDANWLPGDWFRNNLTQRTYQSSRFTLNANANWKVNATQRLVFSIDNLLAKDSNSINEYYGANQTLRRYSNNDAYTRFSVRLEMSL</sequence>
<feature type="domain" description="TonB-dependent receptor-like beta-barrel" evidence="4">
    <location>
        <begin position="12"/>
        <end position="243"/>
    </location>
</feature>
<evidence type="ECO:0000259" key="4">
    <source>
        <dbReference type="Pfam" id="PF00593"/>
    </source>
</evidence>
<evidence type="ECO:0000313" key="6">
    <source>
        <dbReference type="Proteomes" id="UP000466332"/>
    </source>
</evidence>
<dbReference type="InterPro" id="IPR036942">
    <property type="entry name" value="Beta-barrel_TonB_sf"/>
</dbReference>
<name>A0ABW9WAX6_9BURK</name>
<dbReference type="PANTHER" id="PTHR40980:SF4">
    <property type="entry name" value="TONB-DEPENDENT RECEPTOR-LIKE BETA-BARREL DOMAIN-CONTAINING PROTEIN"/>
    <property type="match status" value="1"/>
</dbReference>
<dbReference type="SUPFAM" id="SSF56935">
    <property type="entry name" value="Porins"/>
    <property type="match status" value="1"/>
</dbReference>
<accession>A0ABW9WAX6</accession>
<keyword evidence="5" id="KW-0675">Receptor</keyword>
<dbReference type="Proteomes" id="UP000466332">
    <property type="component" value="Unassembled WGS sequence"/>
</dbReference>
<reference evidence="5 6" key="1">
    <citation type="submission" date="2019-12" db="EMBL/GenBank/DDBJ databases">
        <title>Novel species isolated from a subtropical stream in China.</title>
        <authorList>
            <person name="Lu H."/>
        </authorList>
    </citation>
    <scope>NUCLEOTIDE SEQUENCE [LARGE SCALE GENOMIC DNA]</scope>
    <source>
        <strain evidence="5 6">FT109W</strain>
    </source>
</reference>
<gene>
    <name evidence="5" type="ORF">GTP55_02435</name>
</gene>
<evidence type="ECO:0000256" key="2">
    <source>
        <dbReference type="ARBA" id="ARBA00023136"/>
    </source>
</evidence>
<dbReference type="EMBL" id="WWCS01000001">
    <property type="protein sequence ID" value="MYN38221.1"/>
    <property type="molecule type" value="Genomic_DNA"/>
</dbReference>
<evidence type="ECO:0000256" key="1">
    <source>
        <dbReference type="ARBA" id="ARBA00004442"/>
    </source>
</evidence>
<evidence type="ECO:0000313" key="5">
    <source>
        <dbReference type="EMBL" id="MYN38221.1"/>
    </source>
</evidence>
<dbReference type="Pfam" id="PF00593">
    <property type="entry name" value="TonB_dep_Rec_b-barrel"/>
    <property type="match status" value="1"/>
</dbReference>